<organism evidence="1 2">
    <name type="scientific">Ancylostoma ceylanicum</name>
    <dbReference type="NCBI Taxonomy" id="53326"/>
    <lineage>
        <taxon>Eukaryota</taxon>
        <taxon>Metazoa</taxon>
        <taxon>Ecdysozoa</taxon>
        <taxon>Nematoda</taxon>
        <taxon>Chromadorea</taxon>
        <taxon>Rhabditida</taxon>
        <taxon>Rhabditina</taxon>
        <taxon>Rhabditomorpha</taxon>
        <taxon>Strongyloidea</taxon>
        <taxon>Ancylostomatidae</taxon>
        <taxon>Ancylostomatinae</taxon>
        <taxon>Ancylostoma</taxon>
    </lineage>
</organism>
<accession>A0A016WBE4</accession>
<evidence type="ECO:0000313" key="2">
    <source>
        <dbReference type="Proteomes" id="UP000024635"/>
    </source>
</evidence>
<keyword evidence="2" id="KW-1185">Reference proteome</keyword>
<reference evidence="2" key="1">
    <citation type="journal article" date="2015" name="Nat. Genet.">
        <title>The genome and transcriptome of the zoonotic hookworm Ancylostoma ceylanicum identify infection-specific gene families.</title>
        <authorList>
            <person name="Schwarz E.M."/>
            <person name="Hu Y."/>
            <person name="Antoshechkin I."/>
            <person name="Miller M.M."/>
            <person name="Sternberg P.W."/>
            <person name="Aroian R.V."/>
        </authorList>
    </citation>
    <scope>NUCLEOTIDE SEQUENCE</scope>
    <source>
        <strain evidence="2">HY135</strain>
    </source>
</reference>
<name>A0A016WBE4_9BILA</name>
<dbReference type="Proteomes" id="UP000024635">
    <property type="component" value="Unassembled WGS sequence"/>
</dbReference>
<dbReference type="AlphaFoldDB" id="A0A016WBE4"/>
<dbReference type="EMBL" id="JARK01000421">
    <property type="protein sequence ID" value="EYC37139.1"/>
    <property type="molecule type" value="Genomic_DNA"/>
</dbReference>
<sequence>MDLTAFRIFASLKLMTTLKKANSPKHHQHRIKIITISCTAPSKQSTIQQSTMPRFIESRTWRLLCVS</sequence>
<protein>
    <submittedName>
        <fullName evidence="1">Uncharacterized protein</fullName>
    </submittedName>
</protein>
<comment type="caution">
    <text evidence="1">The sequence shown here is derived from an EMBL/GenBank/DDBJ whole genome shotgun (WGS) entry which is preliminary data.</text>
</comment>
<proteinExistence type="predicted"/>
<evidence type="ECO:0000313" key="1">
    <source>
        <dbReference type="EMBL" id="EYC37139.1"/>
    </source>
</evidence>
<gene>
    <name evidence="1" type="primary">Acey_s0821.g2532</name>
    <name evidence="1" type="ORF">Y032_0821g2532</name>
</gene>